<dbReference type="InterPro" id="IPR036291">
    <property type="entry name" value="NAD(P)-bd_dom_sf"/>
</dbReference>
<evidence type="ECO:0000313" key="3">
    <source>
        <dbReference type="EMBL" id="GCE95072.1"/>
    </source>
</evidence>
<name>A0A5M3T8X9_LIMPL</name>
<evidence type="ECO:0000259" key="2">
    <source>
        <dbReference type="Pfam" id="PF01370"/>
    </source>
</evidence>
<dbReference type="RefSeq" id="WP_152088601.1">
    <property type="nucleotide sequence ID" value="NZ_BIMW01000122.1"/>
</dbReference>
<accession>A0A5M3T8X9</accession>
<sequence>MKHLVTGGSGFLGNLIARRLSQRGEEVKILDIWEDPTRPQDIEYINCDIRDRQGVAAAMKGVDIVHHNVALVPLTKSGKKFWEVNVEGSRIAAEEAAQAGVSSFIHMSSSALFGDPQCPITNQTQPQPVEIYGRAKLAGELAVRQVCDRQGLPLIVIRPRTILGEGRLGIFQILFEWIKEGRNVYVIGDGNIKFQFIHALDLMDAYLLALDLGKPGIYNVGSDRFGTLREGLEHLISYAATDSQVKSLPTTLTIGTLRLLDIVGLSPLAPWHYLTYHKEFYFDVQPLLNLGWQPQYSNDEMFQESYDWFQQNYDKIQAEKAGSAHRKPVKEKILWLLKQLS</sequence>
<dbReference type="PANTHER" id="PTHR43000">
    <property type="entry name" value="DTDP-D-GLUCOSE 4,6-DEHYDRATASE-RELATED"/>
    <property type="match status" value="1"/>
</dbReference>
<reference evidence="3 4" key="1">
    <citation type="journal article" date="2019" name="J Genomics">
        <title>The Draft Genome of a Hydrogen-producing Cyanobacterium, Arthrospira platensis NIES-46.</title>
        <authorList>
            <person name="Suzuki S."/>
            <person name="Yamaguchi H."/>
            <person name="Kawachi M."/>
        </authorList>
    </citation>
    <scope>NUCLEOTIDE SEQUENCE [LARGE SCALE GENOMIC DNA]</scope>
    <source>
        <strain evidence="3 4">NIES-46</strain>
    </source>
</reference>
<protein>
    <submittedName>
        <fullName evidence="3">NAD-dependent epimerase/dehydratase</fullName>
    </submittedName>
</protein>
<organism evidence="3 4">
    <name type="scientific">Limnospira platensis NIES-46</name>
    <dbReference type="NCBI Taxonomy" id="1236695"/>
    <lineage>
        <taxon>Bacteria</taxon>
        <taxon>Bacillati</taxon>
        <taxon>Cyanobacteriota</taxon>
        <taxon>Cyanophyceae</taxon>
        <taxon>Oscillatoriophycideae</taxon>
        <taxon>Oscillatoriales</taxon>
        <taxon>Sirenicapillariaceae</taxon>
        <taxon>Limnospira</taxon>
    </lineage>
</organism>
<evidence type="ECO:0000313" key="4">
    <source>
        <dbReference type="Proteomes" id="UP000326169"/>
    </source>
</evidence>
<dbReference type="GeneID" id="301683939"/>
<evidence type="ECO:0000256" key="1">
    <source>
        <dbReference type="ARBA" id="ARBA00007637"/>
    </source>
</evidence>
<dbReference type="InterPro" id="IPR001509">
    <property type="entry name" value="Epimerase_deHydtase"/>
</dbReference>
<proteinExistence type="inferred from homology"/>
<keyword evidence="4" id="KW-1185">Reference proteome</keyword>
<dbReference type="Pfam" id="PF01370">
    <property type="entry name" value="Epimerase"/>
    <property type="match status" value="1"/>
</dbReference>
<dbReference type="Proteomes" id="UP000326169">
    <property type="component" value="Unassembled WGS sequence"/>
</dbReference>
<dbReference type="EMBL" id="BIMW01000122">
    <property type="protein sequence ID" value="GCE95072.1"/>
    <property type="molecule type" value="Genomic_DNA"/>
</dbReference>
<dbReference type="Gene3D" id="3.40.50.720">
    <property type="entry name" value="NAD(P)-binding Rossmann-like Domain"/>
    <property type="match status" value="1"/>
</dbReference>
<comment type="caution">
    <text evidence="3">The sequence shown here is derived from an EMBL/GenBank/DDBJ whole genome shotgun (WGS) entry which is preliminary data.</text>
</comment>
<dbReference type="SUPFAM" id="SSF51735">
    <property type="entry name" value="NAD(P)-binding Rossmann-fold domains"/>
    <property type="match status" value="1"/>
</dbReference>
<feature type="domain" description="NAD-dependent epimerase/dehydratase" evidence="2">
    <location>
        <begin position="4"/>
        <end position="221"/>
    </location>
</feature>
<gene>
    <name evidence="3" type="ORF">NIES46_31330</name>
</gene>
<comment type="similarity">
    <text evidence="1">Belongs to the NAD(P)-dependent epimerase/dehydratase family.</text>
</comment>